<organism evidence="1 2">
    <name type="scientific">Deefgea piscis</name>
    <dbReference type="NCBI Taxonomy" id="2739061"/>
    <lineage>
        <taxon>Bacteria</taxon>
        <taxon>Pseudomonadati</taxon>
        <taxon>Pseudomonadota</taxon>
        <taxon>Betaproteobacteria</taxon>
        <taxon>Neisseriales</taxon>
        <taxon>Chitinibacteraceae</taxon>
        <taxon>Deefgea</taxon>
    </lineage>
</organism>
<dbReference type="EMBL" id="CP054143">
    <property type="protein sequence ID" value="QKJ66811.1"/>
    <property type="molecule type" value="Genomic_DNA"/>
</dbReference>
<evidence type="ECO:0000313" key="1">
    <source>
        <dbReference type="EMBL" id="QKJ66811.1"/>
    </source>
</evidence>
<reference evidence="1 2" key="1">
    <citation type="submission" date="2020-05" db="EMBL/GenBank/DDBJ databases">
        <title>Complete genome sequence of Deefgea sp. D17.</title>
        <authorList>
            <person name="Bae J.-W."/>
            <person name="Han J.E."/>
        </authorList>
    </citation>
    <scope>NUCLEOTIDE SEQUENCE [LARGE SCALE GENOMIC DNA]</scope>
    <source>
        <strain evidence="1 2">D17</strain>
    </source>
</reference>
<keyword evidence="2" id="KW-1185">Reference proteome</keyword>
<dbReference type="AlphaFoldDB" id="A0A6M8SPY6"/>
<evidence type="ECO:0000313" key="2">
    <source>
        <dbReference type="Proteomes" id="UP000504844"/>
    </source>
</evidence>
<dbReference type="KEGG" id="dee:HQN60_08905"/>
<sequence length="191" mass="21958">MTGQSYSAINYPPLLKHILDGKEYGSILNSKNFTKHQLAWRNLFRELLNCPPENLEMAKTFHTNWHISHHYIRELIGNDDLLIDVLWVWLPPYKDRSPITLYRGENIHRFDNNKIGTAWSSREEIARMFGRGLNAIHSGGTLLKTTAPASSIIAAPSKHSVYLGEYEFTLDTRKLGEIIRVENFCQLTFSA</sequence>
<gene>
    <name evidence="1" type="ORF">HQN60_08905</name>
</gene>
<name>A0A6M8SPY6_9NEIS</name>
<protein>
    <submittedName>
        <fullName evidence="1">Uncharacterized protein</fullName>
    </submittedName>
</protein>
<proteinExistence type="predicted"/>
<dbReference type="Proteomes" id="UP000504844">
    <property type="component" value="Chromosome"/>
</dbReference>
<accession>A0A6M8SPY6</accession>
<dbReference type="RefSeq" id="WP_173533315.1">
    <property type="nucleotide sequence ID" value="NZ_CP054143.1"/>
</dbReference>